<dbReference type="PATRIC" id="fig|1246626.3.peg.1636"/>
<reference evidence="2 3" key="1">
    <citation type="journal article" date="2014" name="Gene">
        <title>A comparative genomic analysis of the alkalitolerant soil bacterium Bacillus lehensis G1.</title>
        <authorList>
            <person name="Noor Y.M."/>
            <person name="Samsulrizal N.H."/>
            <person name="Jema'on N.A."/>
            <person name="Low K.O."/>
            <person name="Ramli A.N."/>
            <person name="Alias N.I."/>
            <person name="Damis S.I."/>
            <person name="Fuzi S.F."/>
            <person name="Isa M.N."/>
            <person name="Murad A.M."/>
            <person name="Raih M.F."/>
            <person name="Bakar F.D."/>
            <person name="Najimudin N."/>
            <person name="Mahadi N.M."/>
            <person name="Illias R.M."/>
        </authorList>
    </citation>
    <scope>NUCLEOTIDE SEQUENCE [LARGE SCALE GENOMIC DNA]</scope>
    <source>
        <strain evidence="2 3">G1</strain>
    </source>
</reference>
<proteinExistence type="predicted"/>
<keyword evidence="1" id="KW-1133">Transmembrane helix</keyword>
<keyword evidence="1" id="KW-0812">Transmembrane</keyword>
<accession>A0A060M2A3</accession>
<protein>
    <submittedName>
        <fullName evidence="2">Uncharacterized protein</fullName>
    </submittedName>
</protein>
<dbReference type="RefSeq" id="WP_038479314.1">
    <property type="nucleotide sequence ID" value="NZ_CP003923.1"/>
</dbReference>
<evidence type="ECO:0000256" key="1">
    <source>
        <dbReference type="SAM" id="Phobius"/>
    </source>
</evidence>
<sequence length="73" mass="7850">MNLAVYAISLFVSILVGLTSVFGAVFSLLSGLGSAYFLSWLGVAAFSFLVIYVIELSARVAAIEARLDEEEEE</sequence>
<organism evidence="2 3">
    <name type="scientific">Shouchella lehensis G1</name>
    <dbReference type="NCBI Taxonomy" id="1246626"/>
    <lineage>
        <taxon>Bacteria</taxon>
        <taxon>Bacillati</taxon>
        <taxon>Bacillota</taxon>
        <taxon>Bacilli</taxon>
        <taxon>Bacillales</taxon>
        <taxon>Bacillaceae</taxon>
        <taxon>Shouchella</taxon>
    </lineage>
</organism>
<dbReference type="eggNOG" id="ENOG5030ENR">
    <property type="taxonomic scope" value="Bacteria"/>
</dbReference>
<feature type="transmembrane region" description="Helical" evidence="1">
    <location>
        <begin position="33"/>
        <end position="54"/>
    </location>
</feature>
<dbReference type="AlphaFoldDB" id="A0A060M2A3"/>
<dbReference type="Proteomes" id="UP000027142">
    <property type="component" value="Chromosome"/>
</dbReference>
<gene>
    <name evidence="2" type="ORF">BleG1_1646</name>
</gene>
<evidence type="ECO:0000313" key="2">
    <source>
        <dbReference type="EMBL" id="AIC94224.1"/>
    </source>
</evidence>
<dbReference type="OrthoDB" id="2934402at2"/>
<keyword evidence="1" id="KW-0472">Membrane</keyword>
<name>A0A060M2A3_9BACI</name>
<dbReference type="EMBL" id="CP003923">
    <property type="protein sequence ID" value="AIC94224.1"/>
    <property type="molecule type" value="Genomic_DNA"/>
</dbReference>
<dbReference type="HOGENOM" id="CLU_2696895_0_0_9"/>
<evidence type="ECO:0000313" key="3">
    <source>
        <dbReference type="Proteomes" id="UP000027142"/>
    </source>
</evidence>
<keyword evidence="3" id="KW-1185">Reference proteome</keyword>
<dbReference type="KEGG" id="ble:BleG1_1646"/>